<dbReference type="InterPro" id="IPR030072">
    <property type="entry name" value="XIRP1/XIRP2"/>
</dbReference>
<feature type="compositionally biased region" description="Basic and acidic residues" evidence="1">
    <location>
        <begin position="230"/>
        <end position="240"/>
    </location>
</feature>
<dbReference type="AlphaFoldDB" id="A0A8C1NLL7"/>
<evidence type="ECO:0000313" key="3">
    <source>
        <dbReference type="Proteomes" id="UP000694427"/>
    </source>
</evidence>
<dbReference type="Ensembl" id="ENSCCRT00010100894.1">
    <property type="protein sequence ID" value="ENSCCRP00010090972.1"/>
    <property type="gene ID" value="ENSCCRG00010039767.1"/>
</dbReference>
<dbReference type="GO" id="GO:0051015">
    <property type="term" value="F:actin filament binding"/>
    <property type="evidence" value="ECO:0007669"/>
    <property type="project" value="TreeGrafter"/>
</dbReference>
<evidence type="ECO:0000313" key="2">
    <source>
        <dbReference type="Ensembl" id="ENSCCRP00010090972.1"/>
    </source>
</evidence>
<keyword evidence="3" id="KW-1185">Reference proteome</keyword>
<feature type="region of interest" description="Disordered" evidence="1">
    <location>
        <begin position="1"/>
        <end position="24"/>
    </location>
</feature>
<dbReference type="GO" id="GO:0001725">
    <property type="term" value="C:stress fiber"/>
    <property type="evidence" value="ECO:0007669"/>
    <property type="project" value="TreeGrafter"/>
</dbReference>
<dbReference type="GO" id="GO:0007015">
    <property type="term" value="P:actin filament organization"/>
    <property type="evidence" value="ECO:0007669"/>
    <property type="project" value="TreeGrafter"/>
</dbReference>
<proteinExistence type="predicted"/>
<feature type="region of interest" description="Disordered" evidence="1">
    <location>
        <begin position="181"/>
        <end position="247"/>
    </location>
</feature>
<reference evidence="2" key="2">
    <citation type="submission" date="2025-09" db="UniProtKB">
        <authorList>
            <consortium name="Ensembl"/>
        </authorList>
    </citation>
    <scope>IDENTIFICATION</scope>
</reference>
<feature type="compositionally biased region" description="Basic and acidic residues" evidence="1">
    <location>
        <begin position="191"/>
        <end position="202"/>
    </location>
</feature>
<feature type="compositionally biased region" description="Basic and acidic residues" evidence="1">
    <location>
        <begin position="127"/>
        <end position="165"/>
    </location>
</feature>
<name>A0A8C1NLL7_CYPCA</name>
<accession>A0A8C1NLL7</accession>
<feature type="region of interest" description="Disordered" evidence="1">
    <location>
        <begin position="112"/>
        <end position="168"/>
    </location>
</feature>
<organism evidence="2 3">
    <name type="scientific">Cyprinus carpio</name>
    <name type="common">Common carp</name>
    <dbReference type="NCBI Taxonomy" id="7962"/>
    <lineage>
        <taxon>Eukaryota</taxon>
        <taxon>Metazoa</taxon>
        <taxon>Chordata</taxon>
        <taxon>Craniata</taxon>
        <taxon>Vertebrata</taxon>
        <taxon>Euteleostomi</taxon>
        <taxon>Actinopterygii</taxon>
        <taxon>Neopterygii</taxon>
        <taxon>Teleostei</taxon>
        <taxon>Ostariophysi</taxon>
        <taxon>Cypriniformes</taxon>
        <taxon>Cyprinidae</taxon>
        <taxon>Cyprininae</taxon>
        <taxon>Cyprinus</taxon>
    </lineage>
</organism>
<feature type="compositionally biased region" description="Basic and acidic residues" evidence="1">
    <location>
        <begin position="210"/>
        <end position="220"/>
    </location>
</feature>
<dbReference type="PANTHER" id="PTHR22591">
    <property type="entry name" value="XIN"/>
    <property type="match status" value="1"/>
</dbReference>
<dbReference type="Proteomes" id="UP000694427">
    <property type="component" value="Unplaced"/>
</dbReference>
<evidence type="ECO:0000256" key="1">
    <source>
        <dbReference type="SAM" id="MobiDB-lite"/>
    </source>
</evidence>
<protein>
    <submittedName>
        <fullName evidence="2">Uncharacterized protein</fullName>
    </submittedName>
</protein>
<dbReference type="GO" id="GO:0005925">
    <property type="term" value="C:focal adhesion"/>
    <property type="evidence" value="ECO:0007669"/>
    <property type="project" value="TreeGrafter"/>
</dbReference>
<reference evidence="2" key="1">
    <citation type="submission" date="2025-08" db="UniProtKB">
        <authorList>
            <consortium name="Ensembl"/>
        </authorList>
    </citation>
    <scope>IDENTIFICATION</scope>
</reference>
<sequence>YSETPSSRLSRASPSPSSSRADSLTRLRNATATLSRGASPDPVPHLVVAPGKKSEIVEFPAMFQRQIKIDSKHVEEGTLGSSETQVVTVEVNIANVSGDAIIIPESAVKAKENLSKDDLSGQAKTIETSEGKVCIRKDPVDNTEKPGRETDDLELDTEKKARQQEDMAAFNIKDIKNVFEMSEQSSSIKEQQNKQEEQESRVSEIASEGSKPELPPEREQCSQLSSPLLVRKDVKEDKSVDPTGFSETKTVTEHYSSVDEFGTRIIGSRSTTAVSTQSQSVTTQRVPFSYADAVKKKTSEVTVSPEASAEELMKNFHKTWTESESVFKSLGVTGERANHLEMLSAYSRLQHHQRIKKDSLSA</sequence>
<dbReference type="PANTHER" id="PTHR22591:SF3">
    <property type="entry name" value="XIN ACTIN-BINDING REPEAT-CONTAINING 2B"/>
    <property type="match status" value="1"/>
</dbReference>